<evidence type="ECO:0000256" key="1">
    <source>
        <dbReference type="ARBA" id="ARBA00007074"/>
    </source>
</evidence>
<evidence type="ECO:0000256" key="3">
    <source>
        <dbReference type="ARBA" id="ARBA00022801"/>
    </source>
</evidence>
<dbReference type="PROSITE" id="PS51935">
    <property type="entry name" value="NLPC_P60"/>
    <property type="match status" value="1"/>
</dbReference>
<dbReference type="EMBL" id="CP031005">
    <property type="protein sequence ID" value="AXN36865.1"/>
    <property type="molecule type" value="Genomic_DNA"/>
</dbReference>
<keyword evidence="7" id="KW-0614">Plasmid</keyword>
<dbReference type="Proteomes" id="UP000257607">
    <property type="component" value="Plasmid p-1.1928_2"/>
</dbReference>
<reference evidence="7 8" key="1">
    <citation type="submission" date="2018-07" db="EMBL/GenBank/DDBJ databases">
        <title>Lactobacillus curvatus genome sequence.</title>
        <authorList>
            <person name="Prechtl R."/>
        </authorList>
    </citation>
    <scope>NUCLEOTIDE SEQUENCE [LARGE SCALE GENOMIC DNA]</scope>
    <source>
        <strain evidence="7 8">TMW 1.1928</strain>
        <plasmid evidence="7 8">p-1.1928_2</plasmid>
    </source>
</reference>
<dbReference type="RefSeq" id="WP_116843819.1">
    <property type="nucleotide sequence ID" value="NZ_CP031005.1"/>
</dbReference>
<dbReference type="AlphaFoldDB" id="A0A385AGP0"/>
<dbReference type="Gene3D" id="1.10.530.10">
    <property type="match status" value="1"/>
</dbReference>
<geneLocation type="plasmid" evidence="7 8">
    <name>p-1.1928_2</name>
</geneLocation>
<keyword evidence="3 7" id="KW-0378">Hydrolase</keyword>
<dbReference type="InterPro" id="IPR038765">
    <property type="entry name" value="Papain-like_cys_pep_sf"/>
</dbReference>
<keyword evidence="5" id="KW-0472">Membrane</keyword>
<dbReference type="GO" id="GO:0006508">
    <property type="term" value="P:proteolysis"/>
    <property type="evidence" value="ECO:0007669"/>
    <property type="project" value="UniProtKB-KW"/>
</dbReference>
<keyword evidence="4" id="KW-0788">Thiol protease</keyword>
<dbReference type="InterPro" id="IPR000064">
    <property type="entry name" value="NLP_P60_dom"/>
</dbReference>
<name>A0A385AGP0_LATCU</name>
<dbReference type="Pfam" id="PF13702">
    <property type="entry name" value="Lysozyme_like"/>
    <property type="match status" value="1"/>
</dbReference>
<dbReference type="PANTHER" id="PTHR47359:SF3">
    <property type="entry name" value="NLP_P60 DOMAIN-CONTAINING PROTEIN-RELATED"/>
    <property type="match status" value="1"/>
</dbReference>
<comment type="similarity">
    <text evidence="1">Belongs to the peptidase C40 family.</text>
</comment>
<evidence type="ECO:0000313" key="8">
    <source>
        <dbReference type="Proteomes" id="UP000257607"/>
    </source>
</evidence>
<evidence type="ECO:0000313" key="7">
    <source>
        <dbReference type="EMBL" id="AXN36865.1"/>
    </source>
</evidence>
<dbReference type="InterPro" id="IPR047194">
    <property type="entry name" value="CwlT-like_lysozyme"/>
</dbReference>
<accession>A0A385AGP0</accession>
<gene>
    <name evidence="7" type="ORF">DT351_10985</name>
</gene>
<dbReference type="Pfam" id="PF00877">
    <property type="entry name" value="NLPC_P60"/>
    <property type="match status" value="1"/>
</dbReference>
<evidence type="ECO:0000259" key="6">
    <source>
        <dbReference type="PROSITE" id="PS51935"/>
    </source>
</evidence>
<evidence type="ECO:0000256" key="4">
    <source>
        <dbReference type="ARBA" id="ARBA00022807"/>
    </source>
</evidence>
<keyword evidence="5" id="KW-1133">Transmembrane helix</keyword>
<feature type="transmembrane region" description="Helical" evidence="5">
    <location>
        <begin position="20"/>
        <end position="47"/>
    </location>
</feature>
<keyword evidence="5" id="KW-0812">Transmembrane</keyword>
<dbReference type="PANTHER" id="PTHR47359">
    <property type="entry name" value="PEPTIDOGLYCAN DL-ENDOPEPTIDASE CWLO"/>
    <property type="match status" value="1"/>
</dbReference>
<dbReference type="SUPFAM" id="SSF54001">
    <property type="entry name" value="Cysteine proteinases"/>
    <property type="match status" value="1"/>
</dbReference>
<sequence length="370" mass="40345">MMDRETKAALKTIKWVRRIIKIISGLSIFTALSTLAMVAIICTFMWIQSSEQGSEDCNYSGATKGISSQVLRFQDPISEAMKKYSVPASWMGVILAHVQQESGGNAERYPDIFQASESLGLPPNTLDTATSIDQGVKFFSSQITAVKNITGHEPSATNEGDVNITSVLYNAPAFGPWLKSAHGGQWSVEANNEFYETILPTYGAGPGDKNYYKHILQYYDVKGGMASTGMNTNEDCSTSSNGDQSGNAIIAEAQKYLGVPYVWGGKNPEQGMDCSGFVGYVLMKVTGKEFPQYTVSLETKGEMMFAGGKPDMDQLQPGDMIFWGSHGASHHIAFYMGNGQVIEEPQPGDVCHIRPYKDGSEPDFAVRPKL</sequence>
<keyword evidence="2" id="KW-0645">Protease</keyword>
<dbReference type="GO" id="GO:0008234">
    <property type="term" value="F:cysteine-type peptidase activity"/>
    <property type="evidence" value="ECO:0007669"/>
    <property type="project" value="UniProtKB-KW"/>
</dbReference>
<dbReference type="Gene3D" id="3.90.1720.10">
    <property type="entry name" value="endopeptidase domain like (from Nostoc punctiforme)"/>
    <property type="match status" value="1"/>
</dbReference>
<protein>
    <submittedName>
        <fullName evidence="7">Cell wall hydrolase</fullName>
    </submittedName>
</protein>
<evidence type="ECO:0000256" key="2">
    <source>
        <dbReference type="ARBA" id="ARBA00022670"/>
    </source>
</evidence>
<evidence type="ECO:0000256" key="5">
    <source>
        <dbReference type="SAM" id="Phobius"/>
    </source>
</evidence>
<proteinExistence type="inferred from homology"/>
<feature type="domain" description="NlpC/P60" evidence="6">
    <location>
        <begin position="243"/>
        <end position="370"/>
    </location>
</feature>
<organism evidence="7 8">
    <name type="scientific">Latilactobacillus curvatus</name>
    <name type="common">Lactobacillus curvatus</name>
    <dbReference type="NCBI Taxonomy" id="28038"/>
    <lineage>
        <taxon>Bacteria</taxon>
        <taxon>Bacillati</taxon>
        <taxon>Bacillota</taxon>
        <taxon>Bacilli</taxon>
        <taxon>Lactobacillales</taxon>
        <taxon>Lactobacillaceae</taxon>
        <taxon>Latilactobacillus</taxon>
    </lineage>
</organism>
<dbReference type="InterPro" id="IPR051794">
    <property type="entry name" value="PG_Endopeptidase_C40"/>
</dbReference>